<comment type="cofactor">
    <cofactor evidence="7">
        <name>Zn(2+)</name>
        <dbReference type="ChEBI" id="CHEBI:29105"/>
    </cofactor>
    <text evidence="7">Binds 2 Zn(2+) ions per subunit.</text>
</comment>
<keyword evidence="6 7" id="KW-0862">Zinc</keyword>
<reference evidence="11 12" key="1">
    <citation type="submission" date="2019-11" db="EMBL/GenBank/DDBJ databases">
        <title>Novel species isolated from a subtropical stream in China.</title>
        <authorList>
            <person name="Lu H."/>
        </authorList>
    </citation>
    <scope>NUCLEOTIDE SEQUENCE [LARGE SCALE GENOMIC DNA]</scope>
    <source>
        <strain evidence="11 12">FT92W</strain>
    </source>
</reference>
<dbReference type="RefSeq" id="WP_154375497.1">
    <property type="nucleotide sequence ID" value="NZ_WKJJ01000009.1"/>
</dbReference>
<evidence type="ECO:0000256" key="5">
    <source>
        <dbReference type="ARBA" id="ARBA00022801"/>
    </source>
</evidence>
<dbReference type="PANTHER" id="PTHR12147:SF56">
    <property type="entry name" value="AMINOPEPTIDASE YDR415C-RELATED"/>
    <property type="match status" value="1"/>
</dbReference>
<feature type="binding site" evidence="7">
    <location>
        <position position="224"/>
    </location>
    <ligand>
        <name>Zn(2+)</name>
        <dbReference type="ChEBI" id="CHEBI:29105"/>
        <label>1</label>
    </ligand>
</feature>
<dbReference type="Gene3D" id="2.60.120.380">
    <property type="match status" value="1"/>
</dbReference>
<evidence type="ECO:0000256" key="8">
    <source>
        <dbReference type="PIRSR" id="PIRSR036685-2"/>
    </source>
</evidence>
<evidence type="ECO:0000313" key="11">
    <source>
        <dbReference type="EMBL" id="MRV73187.1"/>
    </source>
</evidence>
<dbReference type="GO" id="GO:0008235">
    <property type="term" value="F:metalloexopeptidase activity"/>
    <property type="evidence" value="ECO:0007669"/>
    <property type="project" value="InterPro"/>
</dbReference>
<dbReference type="PANTHER" id="PTHR12147">
    <property type="entry name" value="METALLOPEPTIDASE M28 FAMILY MEMBER"/>
    <property type="match status" value="1"/>
</dbReference>
<feature type="binding site" evidence="7">
    <location>
        <position position="306"/>
    </location>
    <ligand>
        <name>Zn(2+)</name>
        <dbReference type="ChEBI" id="CHEBI:29105"/>
        <label>1</label>
    </ligand>
</feature>
<feature type="disulfide bond" evidence="8">
    <location>
        <begin position="350"/>
        <end position="354"/>
    </location>
</feature>
<feature type="binding site" evidence="7">
    <location>
        <position position="244"/>
    </location>
    <ligand>
        <name>Zn(2+)</name>
        <dbReference type="ChEBI" id="CHEBI:29105"/>
        <label>1</label>
    </ligand>
</feature>
<keyword evidence="12" id="KW-1185">Reference proteome</keyword>
<dbReference type="GO" id="GO:0004177">
    <property type="term" value="F:aminopeptidase activity"/>
    <property type="evidence" value="ECO:0007669"/>
    <property type="project" value="UniProtKB-KW"/>
</dbReference>
<dbReference type="InterPro" id="IPR045175">
    <property type="entry name" value="M28_fam"/>
</dbReference>
<dbReference type="Proteomes" id="UP000446768">
    <property type="component" value="Unassembled WGS sequence"/>
</dbReference>
<dbReference type="AlphaFoldDB" id="A0A7X2LUL6"/>
<evidence type="ECO:0000313" key="12">
    <source>
        <dbReference type="Proteomes" id="UP000446768"/>
    </source>
</evidence>
<evidence type="ECO:0000256" key="7">
    <source>
        <dbReference type="PIRSR" id="PIRSR036685-1"/>
    </source>
</evidence>
<dbReference type="GO" id="GO:0046872">
    <property type="term" value="F:metal ion binding"/>
    <property type="evidence" value="ECO:0007669"/>
    <property type="project" value="UniProtKB-KW"/>
</dbReference>
<evidence type="ECO:0000256" key="2">
    <source>
        <dbReference type="ARBA" id="ARBA00022670"/>
    </source>
</evidence>
<keyword evidence="1" id="KW-0031">Aminopeptidase</keyword>
<feature type="domain" description="Peptidase M28" evidence="10">
    <location>
        <begin position="205"/>
        <end position="399"/>
    </location>
</feature>
<gene>
    <name evidence="11" type="ORF">GJ700_15865</name>
</gene>
<evidence type="ECO:0000256" key="9">
    <source>
        <dbReference type="SAM" id="SignalP"/>
    </source>
</evidence>
<dbReference type="GO" id="GO:0006508">
    <property type="term" value="P:proteolysis"/>
    <property type="evidence" value="ECO:0007669"/>
    <property type="project" value="UniProtKB-KW"/>
</dbReference>
<dbReference type="Gene3D" id="3.40.630.10">
    <property type="entry name" value="Zn peptidases"/>
    <property type="match status" value="1"/>
</dbReference>
<sequence length="521" mass="56035">MAVRFTTLLAASLLAGAAGAAQAQQKTFWITVGDNAYAQLKKAAPQAIARESRSLTAQAEVAGKAAVKDQVHLVEVDEQQMLKLSAAVHHELKRCGGFMMHKSEAEGLAALSPQTQRATLAPVLTRPSYVLDNQSAITPLVPQLQASNIAQTITDMSAFTNRYYTTTAGVNASDWLKNKWTTMAAGRSDITVTQFTHSGYPQKSVILTINGTDNGSEVVVLGAHLDSINTNGTTETTRAPGADDDASGIASMTEALRVMLASNYKPRRTIKMIGYAAEEVGLRGSQDIATWHKNNNVNVVGVMQLDMTNYKGSPSDIYMYTDYTDSTQNDFVVKLIQTYQPTLTIGYDRCGYGCSDHASWTAQGYWSSMPFETSFNQDNPYIHTANDTYANMGNQADHALKFARLGLTFAMELGSDGAGTPPPPDKVETFSGSLTLNQKRTFGPFKAATGTFKASTTGTGDVDLYARKTTAPTTTSYDCKSDGSTATETCSISMAANGDVYVLLNGYSASSYTLTVTYKPQ</sequence>
<organism evidence="11 12">
    <name type="scientific">Pseudoduganella rivuli</name>
    <dbReference type="NCBI Taxonomy" id="2666085"/>
    <lineage>
        <taxon>Bacteria</taxon>
        <taxon>Pseudomonadati</taxon>
        <taxon>Pseudomonadota</taxon>
        <taxon>Betaproteobacteria</taxon>
        <taxon>Burkholderiales</taxon>
        <taxon>Oxalobacteraceae</taxon>
        <taxon>Telluria group</taxon>
        <taxon>Pseudoduganella</taxon>
    </lineage>
</organism>
<feature type="binding site" evidence="7">
    <location>
        <position position="383"/>
    </location>
    <ligand>
        <name>Zn(2+)</name>
        <dbReference type="ChEBI" id="CHEBI:29105"/>
        <label>2</label>
        <note>catalytic</note>
    </ligand>
</feature>
<dbReference type="PIRSF" id="PIRSF036685">
    <property type="entry name" value="BacLeuNPeptidase"/>
    <property type="match status" value="1"/>
</dbReference>
<feature type="chain" id="PRO_5031197799" evidence="9">
    <location>
        <begin position="24"/>
        <end position="521"/>
    </location>
</feature>
<comment type="caution">
    <text evidence="11">The sequence shown here is derived from an EMBL/GenBank/DDBJ whole genome shotgun (WGS) entry which is preliminary data.</text>
</comment>
<accession>A0A7X2LUL6</accession>
<dbReference type="InterPro" id="IPR012189">
    <property type="entry name" value="Pept_M28E_Ap1"/>
</dbReference>
<dbReference type="EMBL" id="WKJJ01000009">
    <property type="protein sequence ID" value="MRV73187.1"/>
    <property type="molecule type" value="Genomic_DNA"/>
</dbReference>
<keyword evidence="4 9" id="KW-0732">Signal</keyword>
<evidence type="ECO:0000259" key="10">
    <source>
        <dbReference type="Pfam" id="PF04389"/>
    </source>
</evidence>
<dbReference type="Pfam" id="PF04389">
    <property type="entry name" value="Peptidase_M28"/>
    <property type="match status" value="1"/>
</dbReference>
<feature type="signal peptide" evidence="9">
    <location>
        <begin position="1"/>
        <end position="23"/>
    </location>
</feature>
<proteinExistence type="predicted"/>
<dbReference type="InterPro" id="IPR007484">
    <property type="entry name" value="Peptidase_M28"/>
</dbReference>
<evidence type="ECO:0000256" key="1">
    <source>
        <dbReference type="ARBA" id="ARBA00022438"/>
    </source>
</evidence>
<evidence type="ECO:0000256" key="4">
    <source>
        <dbReference type="ARBA" id="ARBA00022729"/>
    </source>
</evidence>
<name>A0A7X2LUL6_9BURK</name>
<dbReference type="SUPFAM" id="SSF53187">
    <property type="entry name" value="Zn-dependent exopeptidases"/>
    <property type="match status" value="1"/>
</dbReference>
<keyword evidence="3 7" id="KW-0479">Metal-binding</keyword>
<keyword evidence="5 11" id="KW-0378">Hydrolase</keyword>
<keyword evidence="2" id="KW-0645">Protease</keyword>
<keyword evidence="8" id="KW-1015">Disulfide bond</keyword>
<evidence type="ECO:0000256" key="6">
    <source>
        <dbReference type="ARBA" id="ARBA00022833"/>
    </source>
</evidence>
<feature type="binding site" evidence="7">
    <location>
        <position position="279"/>
    </location>
    <ligand>
        <name>Zn(2+)</name>
        <dbReference type="ChEBI" id="CHEBI:29105"/>
        <label>2</label>
        <note>catalytic</note>
    </ligand>
</feature>
<evidence type="ECO:0000256" key="3">
    <source>
        <dbReference type="ARBA" id="ARBA00022723"/>
    </source>
</evidence>
<protein>
    <submittedName>
        <fullName evidence="11">M20/M25/M40 family metallo-hydrolase</fullName>
    </submittedName>
</protein>